<keyword evidence="5" id="KW-0378">Hydrolase</keyword>
<evidence type="ECO:0000256" key="3">
    <source>
        <dbReference type="ARBA" id="ARBA00022723"/>
    </source>
</evidence>
<organism evidence="9 10">
    <name type="scientific">Emticicia aquatilis</name>
    <dbReference type="NCBI Taxonomy" id="1537369"/>
    <lineage>
        <taxon>Bacteria</taxon>
        <taxon>Pseudomonadati</taxon>
        <taxon>Bacteroidota</taxon>
        <taxon>Cytophagia</taxon>
        <taxon>Cytophagales</taxon>
        <taxon>Leadbetterellaceae</taxon>
        <taxon>Emticicia</taxon>
    </lineage>
</organism>
<dbReference type="PANTHER" id="PTHR12147:SF56">
    <property type="entry name" value="AMINOPEPTIDASE YDR415C-RELATED"/>
    <property type="match status" value="1"/>
</dbReference>
<gene>
    <name evidence="9" type="ORF">GCM10011514_14820</name>
</gene>
<feature type="domain" description="Peptidase M28" evidence="8">
    <location>
        <begin position="304"/>
        <end position="521"/>
    </location>
</feature>
<dbReference type="InterPro" id="IPR007484">
    <property type="entry name" value="Peptidase_M28"/>
</dbReference>
<evidence type="ECO:0000256" key="7">
    <source>
        <dbReference type="SAM" id="SignalP"/>
    </source>
</evidence>
<reference evidence="9" key="2">
    <citation type="submission" date="2020-09" db="EMBL/GenBank/DDBJ databases">
        <authorList>
            <person name="Sun Q."/>
            <person name="Zhou Y."/>
        </authorList>
    </citation>
    <scope>NUCLEOTIDE SEQUENCE</scope>
    <source>
        <strain evidence="9">CGMCC 1.15958</strain>
    </source>
</reference>
<dbReference type="InterPro" id="IPR046450">
    <property type="entry name" value="PA_dom_sf"/>
</dbReference>
<protein>
    <submittedName>
        <fullName evidence="9">Aminopeptidase</fullName>
    </submittedName>
</protein>
<keyword evidence="1 9" id="KW-0031">Aminopeptidase</keyword>
<dbReference type="AlphaFoldDB" id="A0A916YMI0"/>
<evidence type="ECO:0000259" key="8">
    <source>
        <dbReference type="Pfam" id="PF04389"/>
    </source>
</evidence>
<comment type="caution">
    <text evidence="9">The sequence shown here is derived from an EMBL/GenBank/DDBJ whole genome shotgun (WGS) entry which is preliminary data.</text>
</comment>
<keyword evidence="10" id="KW-1185">Reference proteome</keyword>
<keyword evidence="3" id="KW-0479">Metal-binding</keyword>
<dbReference type="RefSeq" id="WP_188765426.1">
    <property type="nucleotide sequence ID" value="NZ_BMKK01000003.1"/>
</dbReference>
<accession>A0A916YMI0</accession>
<dbReference type="Gene3D" id="3.40.630.10">
    <property type="entry name" value="Zn peptidases"/>
    <property type="match status" value="2"/>
</dbReference>
<evidence type="ECO:0000256" key="6">
    <source>
        <dbReference type="ARBA" id="ARBA00022833"/>
    </source>
</evidence>
<dbReference type="EMBL" id="BMKK01000003">
    <property type="protein sequence ID" value="GGD51616.1"/>
    <property type="molecule type" value="Genomic_DNA"/>
</dbReference>
<feature type="signal peptide" evidence="7">
    <location>
        <begin position="1"/>
        <end position="18"/>
    </location>
</feature>
<name>A0A916YMI0_9BACT</name>
<dbReference type="Pfam" id="PF04389">
    <property type="entry name" value="Peptidase_M28"/>
    <property type="match status" value="1"/>
</dbReference>
<dbReference type="GO" id="GO:0006508">
    <property type="term" value="P:proteolysis"/>
    <property type="evidence" value="ECO:0007669"/>
    <property type="project" value="UniProtKB-KW"/>
</dbReference>
<dbReference type="Proteomes" id="UP000609064">
    <property type="component" value="Unassembled WGS sequence"/>
</dbReference>
<feature type="chain" id="PRO_5037793522" evidence="7">
    <location>
        <begin position="19"/>
        <end position="550"/>
    </location>
</feature>
<dbReference type="PANTHER" id="PTHR12147">
    <property type="entry name" value="METALLOPEPTIDASE M28 FAMILY MEMBER"/>
    <property type="match status" value="1"/>
</dbReference>
<evidence type="ECO:0000256" key="4">
    <source>
        <dbReference type="ARBA" id="ARBA00022729"/>
    </source>
</evidence>
<proteinExistence type="predicted"/>
<evidence type="ECO:0000256" key="2">
    <source>
        <dbReference type="ARBA" id="ARBA00022670"/>
    </source>
</evidence>
<dbReference type="GO" id="GO:0008235">
    <property type="term" value="F:metalloexopeptidase activity"/>
    <property type="evidence" value="ECO:0007669"/>
    <property type="project" value="InterPro"/>
</dbReference>
<sequence>MKKTFLTILSFLSLSAFAQNSISEQVLKHLDNIDTNRIKAHVAYLSDDKLKGRLPGKEGYQMAVDYAINQYKEMGLKPAGEKGTYTQRVMLRKAKLVKETAKFTLTLPNGEKKELSLGNDLSIYPHPELKSVDFKASLVFVGSGFDAPQINIEDYKGLDVKGKIVVVLRRIPENLPANVKLHLGYPATLQAFAAQNGAIGVLVCNYTNSVVQFKAAANSMVSNGISASVTAKGKRASSATVLGGKIKVAGGISVAALQDLMRAENNMLDSTWQQLEKGKYVSKTLKSTISGHYESSYQDIESYNVVAKLEGTNKKLKKEYVIHSAHLDHLGVGRPINGDSIYNGAHDNASGVACALEIARSYATLPAVEKPKRSLLFLLVTAEEMGLLGSGYFAAYPTVKKSRIVADINTDMPTLLAPLESVAPLGAEHSSLQKVVETAASIVKLEVEPDPDPSEGRFVRSDQYNFVKAGIPALHIKYGYRFSNPSLNLAEKVKKWREAHYHKPSDEITNGFVWAAGKTYARVNFLVSYLIAQTPEKPTWNKGDFFEVKK</sequence>
<evidence type="ECO:0000313" key="9">
    <source>
        <dbReference type="EMBL" id="GGD51616.1"/>
    </source>
</evidence>
<keyword evidence="2" id="KW-0645">Protease</keyword>
<keyword evidence="4 7" id="KW-0732">Signal</keyword>
<evidence type="ECO:0000256" key="5">
    <source>
        <dbReference type="ARBA" id="ARBA00022801"/>
    </source>
</evidence>
<reference evidence="9" key="1">
    <citation type="journal article" date="2014" name="Int. J. Syst. Evol. Microbiol.">
        <title>Complete genome sequence of Corynebacterium casei LMG S-19264T (=DSM 44701T), isolated from a smear-ripened cheese.</title>
        <authorList>
            <consortium name="US DOE Joint Genome Institute (JGI-PGF)"/>
            <person name="Walter F."/>
            <person name="Albersmeier A."/>
            <person name="Kalinowski J."/>
            <person name="Ruckert C."/>
        </authorList>
    </citation>
    <scope>NUCLEOTIDE SEQUENCE</scope>
    <source>
        <strain evidence="9">CGMCC 1.15958</strain>
    </source>
</reference>
<evidence type="ECO:0000256" key="1">
    <source>
        <dbReference type="ARBA" id="ARBA00022438"/>
    </source>
</evidence>
<evidence type="ECO:0000313" key="10">
    <source>
        <dbReference type="Proteomes" id="UP000609064"/>
    </source>
</evidence>
<keyword evidence="6" id="KW-0862">Zinc</keyword>
<dbReference type="InterPro" id="IPR045175">
    <property type="entry name" value="M28_fam"/>
</dbReference>
<dbReference type="Gene3D" id="3.50.30.30">
    <property type="match status" value="1"/>
</dbReference>
<dbReference type="SUPFAM" id="SSF52025">
    <property type="entry name" value="PA domain"/>
    <property type="match status" value="1"/>
</dbReference>
<dbReference type="GO" id="GO:0046872">
    <property type="term" value="F:metal ion binding"/>
    <property type="evidence" value="ECO:0007669"/>
    <property type="project" value="UniProtKB-KW"/>
</dbReference>
<dbReference type="SUPFAM" id="SSF53187">
    <property type="entry name" value="Zn-dependent exopeptidases"/>
    <property type="match status" value="1"/>
</dbReference>
<dbReference type="GO" id="GO:0004177">
    <property type="term" value="F:aminopeptidase activity"/>
    <property type="evidence" value="ECO:0007669"/>
    <property type="project" value="UniProtKB-KW"/>
</dbReference>